<keyword evidence="2" id="KW-1185">Reference proteome</keyword>
<accession>A0A8H7SAK8</accession>
<organism evidence="1 2">
    <name type="scientific">Circinella minor</name>
    <dbReference type="NCBI Taxonomy" id="1195481"/>
    <lineage>
        <taxon>Eukaryota</taxon>
        <taxon>Fungi</taxon>
        <taxon>Fungi incertae sedis</taxon>
        <taxon>Mucoromycota</taxon>
        <taxon>Mucoromycotina</taxon>
        <taxon>Mucoromycetes</taxon>
        <taxon>Mucorales</taxon>
        <taxon>Lichtheimiaceae</taxon>
        <taxon>Circinella</taxon>
    </lineage>
</organism>
<dbReference type="Proteomes" id="UP000646827">
    <property type="component" value="Unassembled WGS sequence"/>
</dbReference>
<gene>
    <name evidence="1" type="ORF">INT45_007073</name>
</gene>
<name>A0A8H7SAK8_9FUNG</name>
<reference evidence="1 2" key="1">
    <citation type="submission" date="2020-12" db="EMBL/GenBank/DDBJ databases">
        <title>Metabolic potential, ecology and presence of endohyphal bacteria is reflected in genomic diversity of Mucoromycotina.</title>
        <authorList>
            <person name="Muszewska A."/>
            <person name="Okrasinska A."/>
            <person name="Steczkiewicz K."/>
            <person name="Drgas O."/>
            <person name="Orlowska M."/>
            <person name="Perlinska-Lenart U."/>
            <person name="Aleksandrzak-Piekarczyk T."/>
            <person name="Szatraj K."/>
            <person name="Zielenkiewicz U."/>
            <person name="Pilsyk S."/>
            <person name="Malc E."/>
            <person name="Mieczkowski P."/>
            <person name="Kruszewska J.S."/>
            <person name="Biernat P."/>
            <person name="Pawlowska J."/>
        </authorList>
    </citation>
    <scope>NUCLEOTIDE SEQUENCE [LARGE SCALE GENOMIC DNA]</scope>
    <source>
        <strain evidence="1 2">CBS 142.35</strain>
    </source>
</reference>
<dbReference type="AlphaFoldDB" id="A0A8H7SAK8"/>
<evidence type="ECO:0000313" key="2">
    <source>
        <dbReference type="Proteomes" id="UP000646827"/>
    </source>
</evidence>
<dbReference type="EMBL" id="JAEPRB010000023">
    <property type="protein sequence ID" value="KAG2225829.1"/>
    <property type="molecule type" value="Genomic_DNA"/>
</dbReference>
<comment type="caution">
    <text evidence="1">The sequence shown here is derived from an EMBL/GenBank/DDBJ whole genome shotgun (WGS) entry which is preliminary data.</text>
</comment>
<sequence>MSVIPKTLSTNRTINKESTISLTTAIDFSAMESSLYEAIRAFPNWEQLILYLIHGIRAKKLIIDAQVDLLVMTKTMGATKAAVVRSIANL</sequence>
<protein>
    <submittedName>
        <fullName evidence="1">Uncharacterized protein</fullName>
    </submittedName>
</protein>
<dbReference type="OrthoDB" id="10606587at2759"/>
<evidence type="ECO:0000313" key="1">
    <source>
        <dbReference type="EMBL" id="KAG2225829.1"/>
    </source>
</evidence>
<proteinExistence type="predicted"/>